<reference evidence="5" key="1">
    <citation type="submission" date="2022-05" db="EMBL/GenBank/DDBJ databases">
        <authorList>
            <person name="Pankratov T."/>
        </authorList>
    </citation>
    <scope>NUCLEOTIDE SEQUENCE</scope>
    <source>
        <strain evidence="5">BP6-180914</strain>
    </source>
</reference>
<evidence type="ECO:0000256" key="1">
    <source>
        <dbReference type="ARBA" id="ARBA00022723"/>
    </source>
</evidence>
<dbReference type="GO" id="GO:0008270">
    <property type="term" value="F:zinc ion binding"/>
    <property type="evidence" value="ECO:0007669"/>
    <property type="project" value="InterPro"/>
</dbReference>
<dbReference type="InterPro" id="IPR002328">
    <property type="entry name" value="ADH_Zn_CS"/>
</dbReference>
<dbReference type="EMBL" id="JAMOIM010000007">
    <property type="protein sequence ID" value="MCW6508765.1"/>
    <property type="molecule type" value="Genomic_DNA"/>
</dbReference>
<dbReference type="AlphaFoldDB" id="A0AA42CMV7"/>
<dbReference type="Pfam" id="PF08240">
    <property type="entry name" value="ADH_N"/>
    <property type="match status" value="1"/>
</dbReference>
<dbReference type="SUPFAM" id="SSF50129">
    <property type="entry name" value="GroES-like"/>
    <property type="match status" value="1"/>
</dbReference>
<keyword evidence="6" id="KW-1185">Reference proteome</keyword>
<dbReference type="RefSeq" id="WP_282585136.1">
    <property type="nucleotide sequence ID" value="NZ_JAMOIM010000007.1"/>
</dbReference>
<dbReference type="InterPro" id="IPR050129">
    <property type="entry name" value="Zn_alcohol_dh"/>
</dbReference>
<sequence>MSRANRMKAVFLPGNKRVEIRAVEVPTPSPGEVLVAVRASCICRSDLSLYYGNAVVGGDAAGACVTGHEPAGDVVAVGAGVNHTKVGDRVAVYLGVGCGVCEFCRQGNYFLCAKWTCIGFTADGGNAEFIVVPERNCLKIPDWMSYVAAAISTDAFGTLYSACKKLGISC</sequence>
<evidence type="ECO:0000259" key="4">
    <source>
        <dbReference type="Pfam" id="PF08240"/>
    </source>
</evidence>
<name>A0AA42CMV7_9HYPH</name>
<dbReference type="PANTHER" id="PTHR43401">
    <property type="entry name" value="L-THREONINE 3-DEHYDROGENASE"/>
    <property type="match status" value="1"/>
</dbReference>
<keyword evidence="2" id="KW-0862">Zinc</keyword>
<evidence type="ECO:0000256" key="3">
    <source>
        <dbReference type="ARBA" id="ARBA00023002"/>
    </source>
</evidence>
<evidence type="ECO:0000313" key="5">
    <source>
        <dbReference type="EMBL" id="MCW6508765.1"/>
    </source>
</evidence>
<keyword evidence="3" id="KW-0560">Oxidoreductase</keyword>
<dbReference type="InterPro" id="IPR011032">
    <property type="entry name" value="GroES-like_sf"/>
</dbReference>
<gene>
    <name evidence="5" type="ORF">M8523_12125</name>
</gene>
<evidence type="ECO:0000256" key="2">
    <source>
        <dbReference type="ARBA" id="ARBA00022833"/>
    </source>
</evidence>
<evidence type="ECO:0000313" key="6">
    <source>
        <dbReference type="Proteomes" id="UP001165667"/>
    </source>
</evidence>
<dbReference type="PANTHER" id="PTHR43401:SF2">
    <property type="entry name" value="L-THREONINE 3-DEHYDROGENASE"/>
    <property type="match status" value="1"/>
</dbReference>
<dbReference type="GO" id="GO:0016491">
    <property type="term" value="F:oxidoreductase activity"/>
    <property type="evidence" value="ECO:0007669"/>
    <property type="project" value="UniProtKB-KW"/>
</dbReference>
<protein>
    <submittedName>
        <fullName evidence="5">Alcohol dehydrogenase catalytic domain-containing protein</fullName>
    </submittedName>
</protein>
<dbReference type="InterPro" id="IPR013154">
    <property type="entry name" value="ADH-like_N"/>
</dbReference>
<dbReference type="PROSITE" id="PS00059">
    <property type="entry name" value="ADH_ZINC"/>
    <property type="match status" value="1"/>
</dbReference>
<dbReference type="Proteomes" id="UP001165667">
    <property type="component" value="Unassembled WGS sequence"/>
</dbReference>
<feature type="domain" description="Alcohol dehydrogenase-like N-terminal" evidence="4">
    <location>
        <begin position="30"/>
        <end position="142"/>
    </location>
</feature>
<dbReference type="Gene3D" id="3.90.180.10">
    <property type="entry name" value="Medium-chain alcohol dehydrogenases, catalytic domain"/>
    <property type="match status" value="1"/>
</dbReference>
<proteinExistence type="predicted"/>
<accession>A0AA42CMV7</accession>
<keyword evidence="1" id="KW-0479">Metal-binding</keyword>
<comment type="caution">
    <text evidence="5">The sequence shown here is derived from an EMBL/GenBank/DDBJ whole genome shotgun (WGS) entry which is preliminary data.</text>
</comment>
<organism evidence="5 6">
    <name type="scientific">Lichenifustis flavocetrariae</name>
    <dbReference type="NCBI Taxonomy" id="2949735"/>
    <lineage>
        <taxon>Bacteria</taxon>
        <taxon>Pseudomonadati</taxon>
        <taxon>Pseudomonadota</taxon>
        <taxon>Alphaproteobacteria</taxon>
        <taxon>Hyphomicrobiales</taxon>
        <taxon>Lichenihabitantaceae</taxon>
        <taxon>Lichenifustis</taxon>
    </lineage>
</organism>